<evidence type="ECO:0000313" key="4">
    <source>
        <dbReference type="Proteomes" id="UP001278766"/>
    </source>
</evidence>
<feature type="region of interest" description="Disordered" evidence="1">
    <location>
        <begin position="180"/>
        <end position="292"/>
    </location>
</feature>
<evidence type="ECO:0000313" key="3">
    <source>
        <dbReference type="EMBL" id="KAK3296505.1"/>
    </source>
</evidence>
<dbReference type="RefSeq" id="XP_062660019.1">
    <property type="nucleotide sequence ID" value="XM_062802350.1"/>
</dbReference>
<feature type="region of interest" description="Disordered" evidence="1">
    <location>
        <begin position="119"/>
        <end position="149"/>
    </location>
</feature>
<gene>
    <name evidence="3" type="ORF">B0H64DRAFT_374584</name>
</gene>
<feature type="chain" id="PRO_5042262906" evidence="2">
    <location>
        <begin position="24"/>
        <end position="425"/>
    </location>
</feature>
<feature type="signal peptide" evidence="2">
    <location>
        <begin position="1"/>
        <end position="23"/>
    </location>
</feature>
<dbReference type="Proteomes" id="UP001278766">
    <property type="component" value="Unassembled WGS sequence"/>
</dbReference>
<keyword evidence="4" id="KW-1185">Reference proteome</keyword>
<reference evidence="3" key="1">
    <citation type="journal article" date="2023" name="Mol. Phylogenet. Evol.">
        <title>Genome-scale phylogeny and comparative genomics of the fungal order Sordariales.</title>
        <authorList>
            <person name="Hensen N."/>
            <person name="Bonometti L."/>
            <person name="Westerberg I."/>
            <person name="Brannstrom I.O."/>
            <person name="Guillou S."/>
            <person name="Cros-Aarteil S."/>
            <person name="Calhoun S."/>
            <person name="Haridas S."/>
            <person name="Kuo A."/>
            <person name="Mondo S."/>
            <person name="Pangilinan J."/>
            <person name="Riley R."/>
            <person name="LaButti K."/>
            <person name="Andreopoulos B."/>
            <person name="Lipzen A."/>
            <person name="Chen C."/>
            <person name="Yan M."/>
            <person name="Daum C."/>
            <person name="Ng V."/>
            <person name="Clum A."/>
            <person name="Steindorff A."/>
            <person name="Ohm R.A."/>
            <person name="Martin F."/>
            <person name="Silar P."/>
            <person name="Natvig D.O."/>
            <person name="Lalanne C."/>
            <person name="Gautier V."/>
            <person name="Ament-Velasquez S.L."/>
            <person name="Kruys A."/>
            <person name="Hutchinson M.I."/>
            <person name="Powell A.J."/>
            <person name="Barry K."/>
            <person name="Miller A.N."/>
            <person name="Grigoriev I.V."/>
            <person name="Debuchy R."/>
            <person name="Gladieux P."/>
            <person name="Hiltunen Thoren M."/>
            <person name="Johannesson H."/>
        </authorList>
    </citation>
    <scope>NUCLEOTIDE SEQUENCE</scope>
    <source>
        <strain evidence="3">CBS 168.71</strain>
    </source>
</reference>
<dbReference type="EMBL" id="JAUEPN010000004">
    <property type="protein sequence ID" value="KAK3296505.1"/>
    <property type="molecule type" value="Genomic_DNA"/>
</dbReference>
<accession>A0AAE0HHE9</accession>
<evidence type="ECO:0000256" key="1">
    <source>
        <dbReference type="SAM" id="MobiDB-lite"/>
    </source>
</evidence>
<feature type="compositionally biased region" description="Low complexity" evidence="1">
    <location>
        <begin position="131"/>
        <end position="146"/>
    </location>
</feature>
<keyword evidence="2" id="KW-0732">Signal</keyword>
<name>A0AAE0HHE9_9PEZI</name>
<dbReference type="GeneID" id="87839298"/>
<comment type="caution">
    <text evidence="3">The sequence shown here is derived from an EMBL/GenBank/DDBJ whole genome shotgun (WGS) entry which is preliminary data.</text>
</comment>
<evidence type="ECO:0000256" key="2">
    <source>
        <dbReference type="SAM" id="SignalP"/>
    </source>
</evidence>
<sequence>MDKFRASVDNLLSLLWAPDVATAAAGPGDEFWDLLRTIEGHAAARLLYGKGLDQPLADRELGLDGKSLAIAAVVCSRRNVLASAMNTIRALCEGAEEIAEWSKWPDDPLLQTRARECQPPATAPAVDASNTGSPTPGSSTSATSADTRSRVKKLRLLVQSHGEPATPTTSGDVTKERFETAQAASPADATPKAVLPLDTGGPLRATLTGPEASEPKRGASDYPPEPECTAHSARAGTPAARTLGIRGIPPSEPDSVLRPAPNPAPSSQAGSSGQADGDRLDLGRAGGTLSSQRAPAPGKLFVGFTNIRIGKAVALLGHIDGIVDAMRSTEYLMHRAMVSTSMRLHVLPNWDIEILVDLGGGDQDGVQEAGYDVPAALGEFGRATVEIQQVRQMSINVSIGDRETANRLHHNVFPRGNNGRFSFLS</sequence>
<proteinExistence type="predicted"/>
<organism evidence="3 4">
    <name type="scientific">Chaetomium fimeti</name>
    <dbReference type="NCBI Taxonomy" id="1854472"/>
    <lineage>
        <taxon>Eukaryota</taxon>
        <taxon>Fungi</taxon>
        <taxon>Dikarya</taxon>
        <taxon>Ascomycota</taxon>
        <taxon>Pezizomycotina</taxon>
        <taxon>Sordariomycetes</taxon>
        <taxon>Sordariomycetidae</taxon>
        <taxon>Sordariales</taxon>
        <taxon>Chaetomiaceae</taxon>
        <taxon>Chaetomium</taxon>
    </lineage>
</organism>
<dbReference type="AlphaFoldDB" id="A0AAE0HHE9"/>
<feature type="compositionally biased region" description="Low complexity" evidence="1">
    <location>
        <begin position="265"/>
        <end position="275"/>
    </location>
</feature>
<protein>
    <submittedName>
        <fullName evidence="3">Uncharacterized protein</fullName>
    </submittedName>
</protein>
<reference evidence="3" key="2">
    <citation type="submission" date="2023-06" db="EMBL/GenBank/DDBJ databases">
        <authorList>
            <consortium name="Lawrence Berkeley National Laboratory"/>
            <person name="Haridas S."/>
            <person name="Hensen N."/>
            <person name="Bonometti L."/>
            <person name="Westerberg I."/>
            <person name="Brannstrom I.O."/>
            <person name="Guillou S."/>
            <person name="Cros-Aarteil S."/>
            <person name="Calhoun S."/>
            <person name="Kuo A."/>
            <person name="Mondo S."/>
            <person name="Pangilinan J."/>
            <person name="Riley R."/>
            <person name="Labutti K."/>
            <person name="Andreopoulos B."/>
            <person name="Lipzen A."/>
            <person name="Chen C."/>
            <person name="Yanf M."/>
            <person name="Daum C."/>
            <person name="Ng V."/>
            <person name="Clum A."/>
            <person name="Steindorff A."/>
            <person name="Ohm R."/>
            <person name="Martin F."/>
            <person name="Silar P."/>
            <person name="Natvig D."/>
            <person name="Lalanne C."/>
            <person name="Gautier V."/>
            <person name="Ament-Velasquez S.L."/>
            <person name="Kruys A."/>
            <person name="Hutchinson M.I."/>
            <person name="Powell A.J."/>
            <person name="Barry K."/>
            <person name="Miller A.N."/>
            <person name="Grigoriev I.V."/>
            <person name="Debuchy R."/>
            <person name="Gladieux P."/>
            <person name="Thoren M.H."/>
            <person name="Johannesson H."/>
        </authorList>
    </citation>
    <scope>NUCLEOTIDE SEQUENCE</scope>
    <source>
        <strain evidence="3">CBS 168.71</strain>
    </source>
</reference>